<dbReference type="AlphaFoldDB" id="A0A5C6LRZ6"/>
<dbReference type="EMBL" id="VOHS01000016">
    <property type="protein sequence ID" value="TWV99433.1"/>
    <property type="molecule type" value="Genomic_DNA"/>
</dbReference>
<gene>
    <name evidence="1" type="ORF">FEF09_16995</name>
</gene>
<protein>
    <submittedName>
        <fullName evidence="1">Uncharacterized protein</fullName>
    </submittedName>
</protein>
<organism evidence="1 2">
    <name type="scientific">Chitinophaga pinensis</name>
    <dbReference type="NCBI Taxonomy" id="79329"/>
    <lineage>
        <taxon>Bacteria</taxon>
        <taxon>Pseudomonadati</taxon>
        <taxon>Bacteroidota</taxon>
        <taxon>Chitinophagia</taxon>
        <taxon>Chitinophagales</taxon>
        <taxon>Chitinophagaceae</taxon>
        <taxon>Chitinophaga</taxon>
    </lineage>
</organism>
<evidence type="ECO:0000313" key="2">
    <source>
        <dbReference type="Proteomes" id="UP000318815"/>
    </source>
</evidence>
<proteinExistence type="predicted"/>
<accession>A0A5C6LRZ6</accession>
<keyword evidence="2" id="KW-1185">Reference proteome</keyword>
<dbReference type="Proteomes" id="UP000318815">
    <property type="component" value="Unassembled WGS sequence"/>
</dbReference>
<evidence type="ECO:0000313" key="1">
    <source>
        <dbReference type="EMBL" id="TWV99433.1"/>
    </source>
</evidence>
<sequence>MKNANYGKYTYTDKNGNQQVQYRWLYYSRGCNFERFSSFSVETWQSLYKKFFNSLVVKKGSSYYTAEGVVNAMSKLEDEATGVFSDIEVLVGI</sequence>
<comment type="caution">
    <text evidence="1">The sequence shown here is derived from an EMBL/GenBank/DDBJ whole genome shotgun (WGS) entry which is preliminary data.</text>
</comment>
<dbReference type="RefSeq" id="WP_146306225.1">
    <property type="nucleotide sequence ID" value="NZ_VOHS01000016.1"/>
</dbReference>
<name>A0A5C6LRZ6_9BACT</name>
<reference evidence="1 2" key="1">
    <citation type="submission" date="2019-08" db="EMBL/GenBank/DDBJ databases">
        <title>Whole genome sequencing of chitin degrading bacteria Chitinophaga pinensis YS16.</title>
        <authorList>
            <person name="Singh R.P."/>
            <person name="Manchanda G."/>
            <person name="Maurya I.K."/>
            <person name="Joshi N.K."/>
            <person name="Srivastava A.K."/>
        </authorList>
    </citation>
    <scope>NUCLEOTIDE SEQUENCE [LARGE SCALE GENOMIC DNA]</scope>
    <source>
        <strain evidence="1 2">YS-16</strain>
    </source>
</reference>